<keyword evidence="4 6" id="KW-0548">Nucleotidyltransferase</keyword>
<organism evidence="9 10">
    <name type="scientific">Alkalibacterium olivapovliticus</name>
    <dbReference type="NCBI Taxonomy" id="99907"/>
    <lineage>
        <taxon>Bacteria</taxon>
        <taxon>Bacillati</taxon>
        <taxon>Bacillota</taxon>
        <taxon>Bacilli</taxon>
        <taxon>Lactobacillales</taxon>
        <taxon>Carnobacteriaceae</taxon>
        <taxon>Alkalibacterium</taxon>
    </lineage>
</organism>
<comment type="similarity">
    <text evidence="1 6">Belongs to the RpoE family.</text>
</comment>
<dbReference type="Gene3D" id="1.10.10.1250">
    <property type="entry name" value="RNA polymerase, subunit delta, N-terminal domain"/>
    <property type="match status" value="1"/>
</dbReference>
<dbReference type="GO" id="GO:0006351">
    <property type="term" value="P:DNA-templated transcription"/>
    <property type="evidence" value="ECO:0007669"/>
    <property type="project" value="InterPro"/>
</dbReference>
<feature type="region of interest" description="Disordered" evidence="7">
    <location>
        <begin position="93"/>
        <end position="129"/>
    </location>
</feature>
<evidence type="ECO:0000256" key="2">
    <source>
        <dbReference type="ARBA" id="ARBA00022478"/>
    </source>
</evidence>
<dbReference type="OrthoDB" id="401223at2"/>
<feature type="compositionally biased region" description="Acidic residues" evidence="7">
    <location>
        <begin position="182"/>
        <end position="197"/>
    </location>
</feature>
<dbReference type="NCBIfam" id="TIGR04567">
    <property type="entry name" value="RNAP_delt_lowGC"/>
    <property type="match status" value="1"/>
</dbReference>
<dbReference type="Proteomes" id="UP000238205">
    <property type="component" value="Unassembled WGS sequence"/>
</dbReference>
<accession>A0A2T0W5A7</accession>
<name>A0A2T0W5A7_9LACT</name>
<evidence type="ECO:0000313" key="9">
    <source>
        <dbReference type="EMBL" id="PRY80957.1"/>
    </source>
</evidence>
<comment type="function">
    <text evidence="6">Participates in both the initiation and recycling phases of transcription. In the presence of the delta subunit, RNAP displays an increased specificity of transcription, a decreased affinity for nucleic acids, and an increased efficiency of RNA synthesis because of enhanced recycling.</text>
</comment>
<comment type="subunit">
    <text evidence="6">RNAP is composed of a core of 2 alpha, a beta and a beta' subunits. The core is associated with a delta subunit and one of several sigma factors.</text>
</comment>
<evidence type="ECO:0000256" key="3">
    <source>
        <dbReference type="ARBA" id="ARBA00022679"/>
    </source>
</evidence>
<evidence type="ECO:0000256" key="4">
    <source>
        <dbReference type="ARBA" id="ARBA00022695"/>
    </source>
</evidence>
<dbReference type="GO" id="GO:0000428">
    <property type="term" value="C:DNA-directed RNA polymerase complex"/>
    <property type="evidence" value="ECO:0007669"/>
    <property type="project" value="UniProtKB-KW"/>
</dbReference>
<evidence type="ECO:0000256" key="7">
    <source>
        <dbReference type="SAM" id="MobiDB-lite"/>
    </source>
</evidence>
<keyword evidence="5 6" id="KW-0804">Transcription</keyword>
<evidence type="ECO:0000256" key="6">
    <source>
        <dbReference type="HAMAP-Rule" id="MF_00357"/>
    </source>
</evidence>
<dbReference type="EMBL" id="PVTO01000020">
    <property type="protein sequence ID" value="PRY80957.1"/>
    <property type="molecule type" value="Genomic_DNA"/>
</dbReference>
<dbReference type="InterPro" id="IPR007759">
    <property type="entry name" value="Asxl_HARE-HTH"/>
</dbReference>
<dbReference type="PROSITE" id="PS51913">
    <property type="entry name" value="HTH_HARE"/>
    <property type="match status" value="1"/>
</dbReference>
<dbReference type="HAMAP" id="MF_00357">
    <property type="entry name" value="RNApol_bact_RpoE"/>
    <property type="match status" value="1"/>
</dbReference>
<dbReference type="Pfam" id="PF05066">
    <property type="entry name" value="HARE-HTH"/>
    <property type="match status" value="1"/>
</dbReference>
<feature type="region of interest" description="Disordered" evidence="7">
    <location>
        <begin position="141"/>
        <end position="197"/>
    </location>
</feature>
<dbReference type="InterPro" id="IPR029757">
    <property type="entry name" value="RpoE"/>
</dbReference>
<evidence type="ECO:0000256" key="5">
    <source>
        <dbReference type="ARBA" id="ARBA00023163"/>
    </source>
</evidence>
<feature type="compositionally biased region" description="Acidic residues" evidence="7">
    <location>
        <begin position="112"/>
        <end position="129"/>
    </location>
</feature>
<dbReference type="GO" id="GO:0006355">
    <property type="term" value="P:regulation of DNA-templated transcription"/>
    <property type="evidence" value="ECO:0007669"/>
    <property type="project" value="UniProtKB-UniRule"/>
</dbReference>
<evidence type="ECO:0000256" key="1">
    <source>
        <dbReference type="ARBA" id="ARBA00009828"/>
    </source>
</evidence>
<comment type="caution">
    <text evidence="9">The sequence shown here is derived from an EMBL/GenBank/DDBJ whole genome shotgun (WGS) entry which is preliminary data.</text>
</comment>
<keyword evidence="2 6" id="KW-0240">DNA-directed RNA polymerase</keyword>
<sequence length="197" mass="22569">MELSQFKGQSKNELAMVDVAHAILETTGEVSDFNDLLAEVADYLELDDSVLEQEMIQFYTDLNVDGRYISLGDNRWGLRAWYPIDSIDEEITHDNDEEDEKPRRKKHKGFDAYEDEEADEEEIEDDDEEAVVKYGAAVEVDEHGVMVDDEDEEDLGEYKADLADLGDEDEEDSEELKGLNIVDDEEVLDDSEDDEEE</sequence>
<feature type="compositionally biased region" description="Acidic residues" evidence="7">
    <location>
        <begin position="164"/>
        <end position="174"/>
    </location>
</feature>
<evidence type="ECO:0000313" key="10">
    <source>
        <dbReference type="Proteomes" id="UP000238205"/>
    </source>
</evidence>
<dbReference type="InterPro" id="IPR038087">
    <property type="entry name" value="RNAP_delta_N_dom_sf"/>
</dbReference>
<reference evidence="9 10" key="1">
    <citation type="submission" date="2018-03" db="EMBL/GenBank/DDBJ databases">
        <title>Genomic Encyclopedia of Archaeal and Bacterial Type Strains, Phase II (KMG-II): from individual species to whole genera.</title>
        <authorList>
            <person name="Goeker M."/>
        </authorList>
    </citation>
    <scope>NUCLEOTIDE SEQUENCE [LARGE SCALE GENOMIC DNA]</scope>
    <source>
        <strain evidence="9 10">DSM 13175</strain>
    </source>
</reference>
<proteinExistence type="inferred from homology"/>
<dbReference type="RefSeq" id="WP_106194764.1">
    <property type="nucleotide sequence ID" value="NZ_PVTO01000020.1"/>
</dbReference>
<gene>
    <name evidence="6" type="primary">rpoE</name>
    <name evidence="9" type="ORF">CLV38_12017</name>
</gene>
<evidence type="ECO:0000259" key="8">
    <source>
        <dbReference type="PROSITE" id="PS51913"/>
    </source>
</evidence>
<keyword evidence="3 6" id="KW-0808">Transferase</keyword>
<keyword evidence="10" id="KW-1185">Reference proteome</keyword>
<dbReference type="AlphaFoldDB" id="A0A2T0W5A7"/>
<protein>
    <recommendedName>
        <fullName evidence="6">Probable DNA-directed RNA polymerase subunit delta</fullName>
    </recommendedName>
    <alternativeName>
        <fullName evidence="6">RNAP delta factor</fullName>
    </alternativeName>
</protein>
<dbReference type="GO" id="GO:0003899">
    <property type="term" value="F:DNA-directed RNA polymerase activity"/>
    <property type="evidence" value="ECO:0007669"/>
    <property type="project" value="UniProtKB-UniRule"/>
</dbReference>
<feature type="domain" description="HTH HARE-type" evidence="8">
    <location>
        <begin position="14"/>
        <end position="81"/>
    </location>
</feature>